<organism evidence="2 3">
    <name type="scientific">Zophobas morio</name>
    <dbReference type="NCBI Taxonomy" id="2755281"/>
    <lineage>
        <taxon>Eukaryota</taxon>
        <taxon>Metazoa</taxon>
        <taxon>Ecdysozoa</taxon>
        <taxon>Arthropoda</taxon>
        <taxon>Hexapoda</taxon>
        <taxon>Insecta</taxon>
        <taxon>Pterygota</taxon>
        <taxon>Neoptera</taxon>
        <taxon>Endopterygota</taxon>
        <taxon>Coleoptera</taxon>
        <taxon>Polyphaga</taxon>
        <taxon>Cucujiformia</taxon>
        <taxon>Tenebrionidae</taxon>
        <taxon>Zophobas</taxon>
    </lineage>
</organism>
<feature type="chain" id="PRO_5041293243" description="Secreted protein" evidence="1">
    <location>
        <begin position="19"/>
        <end position="129"/>
    </location>
</feature>
<dbReference type="AlphaFoldDB" id="A0AA38HSM7"/>
<evidence type="ECO:0008006" key="4">
    <source>
        <dbReference type="Google" id="ProtNLM"/>
    </source>
</evidence>
<keyword evidence="3" id="KW-1185">Reference proteome</keyword>
<evidence type="ECO:0000313" key="2">
    <source>
        <dbReference type="EMBL" id="KAJ3643180.1"/>
    </source>
</evidence>
<reference evidence="2" key="1">
    <citation type="journal article" date="2023" name="G3 (Bethesda)">
        <title>Whole genome assemblies of Zophobas morio and Tenebrio molitor.</title>
        <authorList>
            <person name="Kaur S."/>
            <person name="Stinson S.A."/>
            <person name="diCenzo G.C."/>
        </authorList>
    </citation>
    <scope>NUCLEOTIDE SEQUENCE</scope>
    <source>
        <strain evidence="2">QUZm001</strain>
    </source>
</reference>
<dbReference type="EMBL" id="JALNTZ010000008">
    <property type="protein sequence ID" value="KAJ3643180.1"/>
    <property type="molecule type" value="Genomic_DNA"/>
</dbReference>
<feature type="signal peptide" evidence="1">
    <location>
        <begin position="1"/>
        <end position="18"/>
    </location>
</feature>
<protein>
    <recommendedName>
        <fullName evidence="4">Secreted protein</fullName>
    </recommendedName>
</protein>
<sequence>MLLFKLCLVFSSVSGTLRIRTSQGNDPIVAKALIFLEFYEFWICFDDSDHHEAVVNIRVDLFCEKETFRHNFRIPAFVDSRNSLKNSEILLFMLCLVFSSVSGTLRIRKSQENDPILTRARIFVEFYEF</sequence>
<proteinExistence type="predicted"/>
<comment type="caution">
    <text evidence="2">The sequence shown here is derived from an EMBL/GenBank/DDBJ whole genome shotgun (WGS) entry which is preliminary data.</text>
</comment>
<gene>
    <name evidence="2" type="ORF">Zmor_025905</name>
</gene>
<keyword evidence="1" id="KW-0732">Signal</keyword>
<evidence type="ECO:0000256" key="1">
    <source>
        <dbReference type="SAM" id="SignalP"/>
    </source>
</evidence>
<dbReference type="Proteomes" id="UP001168821">
    <property type="component" value="Unassembled WGS sequence"/>
</dbReference>
<accession>A0AA38HSM7</accession>
<name>A0AA38HSM7_9CUCU</name>
<evidence type="ECO:0000313" key="3">
    <source>
        <dbReference type="Proteomes" id="UP001168821"/>
    </source>
</evidence>